<dbReference type="CDD" id="cd01127">
    <property type="entry name" value="TrwB_TraG_TraD_VirD4"/>
    <property type="match status" value="1"/>
</dbReference>
<evidence type="ECO:0000256" key="4">
    <source>
        <dbReference type="ARBA" id="ARBA00022692"/>
    </source>
</evidence>
<keyword evidence="6 8" id="KW-0472">Membrane</keyword>
<evidence type="ECO:0000256" key="7">
    <source>
        <dbReference type="SAM" id="MobiDB-lite"/>
    </source>
</evidence>
<comment type="subcellular location">
    <subcellularLocation>
        <location evidence="1">Cell membrane</location>
        <topology evidence="1">Multi-pass membrane protein</topology>
    </subcellularLocation>
</comment>
<evidence type="ECO:0000256" key="6">
    <source>
        <dbReference type="ARBA" id="ARBA00023136"/>
    </source>
</evidence>
<dbReference type="EMBL" id="AP027146">
    <property type="protein sequence ID" value="BDV36670.1"/>
    <property type="molecule type" value="Genomic_DNA"/>
</dbReference>
<evidence type="ECO:0000313" key="11">
    <source>
        <dbReference type="Proteomes" id="UP001317629"/>
    </source>
</evidence>
<evidence type="ECO:0000313" key="9">
    <source>
        <dbReference type="EMBL" id="BDV36570.1"/>
    </source>
</evidence>
<keyword evidence="11" id="KW-1185">Reference proteome</keyword>
<protein>
    <recommendedName>
        <fullName evidence="12">Type IV secretory system conjugative DNA transfer family protein</fullName>
    </recommendedName>
</protein>
<reference evidence="10 11" key="1">
    <citation type="journal article" date="2023" name="Int. J. Syst. Evol. Microbiol.">
        <title>Methylocystis iwaonis sp. nov., a type II methane-oxidizing bacterium from surface soil of a rice paddy field in Japan, and emended description of the genus Methylocystis (ex Whittenbury et al. 1970) Bowman et al. 1993.</title>
        <authorList>
            <person name="Kaise H."/>
            <person name="Sawadogo J.B."/>
            <person name="Alam M.S."/>
            <person name="Ueno C."/>
            <person name="Dianou D."/>
            <person name="Shinjo R."/>
            <person name="Asakawa S."/>
        </authorList>
    </citation>
    <scope>NUCLEOTIDE SEQUENCE [LARGE SCALE GENOMIC DNA]</scope>
    <source>
        <strain evidence="10 11">SS37A-Re</strain>
        <plasmid evidence="9 11">pSS37A-Re-3</plasmid>
        <plasmid evidence="10 11">pSS37A-Re-4</plasmid>
    </source>
</reference>
<dbReference type="RefSeq" id="WP_281932774.1">
    <property type="nucleotide sequence ID" value="NZ_AP027145.1"/>
</dbReference>
<dbReference type="Pfam" id="PF02534">
    <property type="entry name" value="T4SS-DNA_transf"/>
    <property type="match status" value="1"/>
</dbReference>
<gene>
    <name evidence="9" type="ORF">SS37A_41000</name>
    <name evidence="10" type="ORF">SS37A_42000</name>
</gene>
<dbReference type="InterPro" id="IPR027417">
    <property type="entry name" value="P-loop_NTPase"/>
</dbReference>
<keyword evidence="5 8" id="KW-1133">Transmembrane helix</keyword>
<dbReference type="PANTHER" id="PTHR37937:SF1">
    <property type="entry name" value="CONJUGATIVE TRANSFER: DNA TRANSPORT"/>
    <property type="match status" value="1"/>
</dbReference>
<evidence type="ECO:0000313" key="10">
    <source>
        <dbReference type="EMBL" id="BDV36670.1"/>
    </source>
</evidence>
<dbReference type="Proteomes" id="UP001317629">
    <property type="component" value="Plasmid pSS37A-Re-4"/>
</dbReference>
<geneLocation type="plasmid" evidence="10 11">
    <name>pSS37A-Re-4</name>
</geneLocation>
<dbReference type="InterPro" id="IPR051539">
    <property type="entry name" value="T4SS-coupling_protein"/>
</dbReference>
<evidence type="ECO:0000256" key="1">
    <source>
        <dbReference type="ARBA" id="ARBA00004651"/>
    </source>
</evidence>
<dbReference type="EMBL" id="AP027145">
    <property type="protein sequence ID" value="BDV36570.1"/>
    <property type="molecule type" value="Genomic_DNA"/>
</dbReference>
<evidence type="ECO:0000256" key="5">
    <source>
        <dbReference type="ARBA" id="ARBA00022989"/>
    </source>
</evidence>
<feature type="transmembrane region" description="Helical" evidence="8">
    <location>
        <begin position="9"/>
        <end position="30"/>
    </location>
</feature>
<evidence type="ECO:0008006" key="12">
    <source>
        <dbReference type="Google" id="ProtNLM"/>
    </source>
</evidence>
<organism evidence="10 11">
    <name type="scientific">Methylocystis iwaonis</name>
    <dbReference type="NCBI Taxonomy" id="2885079"/>
    <lineage>
        <taxon>Bacteria</taxon>
        <taxon>Pseudomonadati</taxon>
        <taxon>Pseudomonadota</taxon>
        <taxon>Alphaproteobacteria</taxon>
        <taxon>Hyphomicrobiales</taxon>
        <taxon>Methylocystaceae</taxon>
        <taxon>Methylocystis</taxon>
    </lineage>
</organism>
<keyword evidence="3" id="KW-1003">Cell membrane</keyword>
<keyword evidence="10" id="KW-0614">Plasmid</keyword>
<dbReference type="SUPFAM" id="SSF52540">
    <property type="entry name" value="P-loop containing nucleoside triphosphate hydrolases"/>
    <property type="match status" value="1"/>
</dbReference>
<sequence>MMREHLERLVIGLFVFIAAALLWAVPYAIVTGFRSGFSRPAQKWALLKRVTTENPRFDLEQFPPISFDHGFPLAYKHFYVYAQDERVAKLALENGALAAGVVLALFLALAIFLYANRRSTLHGDARFGTLPEARRAGLAARSGIILGRLNGQTLISNDPGHLLIVGPTRTGKGVSFVIPNGLAWPGSMVTLDIKSENLKSFGAARAAKGDSVFVFAPGSASSHRYNPLDYVRPGPEMATDCANIATFLVATGSVENEWTLAARKTVAALLGYVMTSIHFEKARHIRSAVRVISTGHDIADVLKAIAGTENDGSVPSWVLDAFNQFVAIPDRTRGSVMFNVNNAFAAWDSPLICAATETSDFDIRDLRRKRMSIFIGSPLADLESYRPLIRILFQQIHDVLMRNLPGADEPYQVLLLLDEFYALGRMSSLASKIAVSAGYGFRMTIVLQNISQLDETYGKAMRETLVAGAALKLFVAINDNETAKYVSDALGTYTATHTTKMMGAGLSQSRVSLGHMAAPLRRPQELTRMPRDRSILLVANARPFEIGKLYFFRDHQMRRLVDEAGAARGDPPSLRRWTEPSAWLEIHSKSTLVSRAPQGESGSILPSLASAGPAISSENQSTQRGPVGISAELSDAIAGINAEARRASHSASSGSGEDVGFALKELMAIAEKIRKGWSAA</sequence>
<proteinExistence type="inferred from homology"/>
<name>A0ABM8EG43_9HYPH</name>
<feature type="transmembrane region" description="Helical" evidence="8">
    <location>
        <begin position="96"/>
        <end position="116"/>
    </location>
</feature>
<dbReference type="Gene3D" id="3.40.50.300">
    <property type="entry name" value="P-loop containing nucleotide triphosphate hydrolases"/>
    <property type="match status" value="1"/>
</dbReference>
<evidence type="ECO:0000256" key="2">
    <source>
        <dbReference type="ARBA" id="ARBA00008806"/>
    </source>
</evidence>
<keyword evidence="4 8" id="KW-0812">Transmembrane</keyword>
<dbReference type="InterPro" id="IPR003688">
    <property type="entry name" value="TraG/VirD4"/>
</dbReference>
<accession>A0ABM8EG43</accession>
<dbReference type="PANTHER" id="PTHR37937">
    <property type="entry name" value="CONJUGATIVE TRANSFER: DNA TRANSPORT"/>
    <property type="match status" value="1"/>
</dbReference>
<evidence type="ECO:0000256" key="8">
    <source>
        <dbReference type="SAM" id="Phobius"/>
    </source>
</evidence>
<dbReference type="Proteomes" id="UP001317629">
    <property type="component" value="Plasmid pSS37A-Re-3"/>
</dbReference>
<evidence type="ECO:0000256" key="3">
    <source>
        <dbReference type="ARBA" id="ARBA00022475"/>
    </source>
</evidence>
<feature type="region of interest" description="Disordered" evidence="7">
    <location>
        <begin position="594"/>
        <end position="626"/>
    </location>
</feature>
<geneLocation type="plasmid" evidence="9 11">
    <name>pSS37A-Re-3</name>
</geneLocation>
<comment type="similarity">
    <text evidence="2">Belongs to the VirD4/TraG family.</text>
</comment>